<reference evidence="2 3" key="1">
    <citation type="submission" date="2023-07" db="EMBL/GenBank/DDBJ databases">
        <title>Genomic Encyclopedia of Type Strains, Phase IV (KMG-IV): sequencing the most valuable type-strain genomes for metagenomic binning, comparative biology and taxonomic classification.</title>
        <authorList>
            <person name="Goeker M."/>
        </authorList>
    </citation>
    <scope>NUCLEOTIDE SEQUENCE [LARGE SCALE GENOMIC DNA]</scope>
    <source>
        <strain evidence="2 3">DSM 25963</strain>
    </source>
</reference>
<comment type="caution">
    <text evidence="2">The sequence shown here is derived from an EMBL/GenBank/DDBJ whole genome shotgun (WGS) entry which is preliminary data.</text>
</comment>
<evidence type="ECO:0000313" key="2">
    <source>
        <dbReference type="EMBL" id="MDP9749715.1"/>
    </source>
</evidence>
<dbReference type="EMBL" id="JAURUP010000001">
    <property type="protein sequence ID" value="MDP9749715.1"/>
    <property type="molecule type" value="Genomic_DNA"/>
</dbReference>
<keyword evidence="1" id="KW-1133">Transmembrane helix</keyword>
<keyword evidence="1" id="KW-0812">Transmembrane</keyword>
<gene>
    <name evidence="2" type="ORF">J2S24_000177</name>
</gene>
<evidence type="ECO:0008006" key="4">
    <source>
        <dbReference type="Google" id="ProtNLM"/>
    </source>
</evidence>
<evidence type="ECO:0000256" key="1">
    <source>
        <dbReference type="SAM" id="Phobius"/>
    </source>
</evidence>
<proteinExistence type="predicted"/>
<keyword evidence="1" id="KW-0472">Membrane</keyword>
<protein>
    <recommendedName>
        <fullName evidence="4">DUF2953 domain-containing protein</fullName>
    </recommendedName>
</protein>
<feature type="transmembrane region" description="Helical" evidence="1">
    <location>
        <begin position="6"/>
        <end position="24"/>
    </location>
</feature>
<keyword evidence="3" id="KW-1185">Reference proteome</keyword>
<organism evidence="2 3">
    <name type="scientific">Thermoanaerobacter pentosaceus</name>
    <dbReference type="NCBI Taxonomy" id="694059"/>
    <lineage>
        <taxon>Bacteria</taxon>
        <taxon>Bacillati</taxon>
        <taxon>Bacillota</taxon>
        <taxon>Clostridia</taxon>
        <taxon>Thermoanaerobacterales</taxon>
        <taxon>Thermoanaerobacteraceae</taxon>
        <taxon>Thermoanaerobacter</taxon>
    </lineage>
</organism>
<dbReference type="Pfam" id="PF11167">
    <property type="entry name" value="DUF2953"/>
    <property type="match status" value="1"/>
</dbReference>
<accession>A0ABT9M0R4</accession>
<dbReference type="InterPro" id="IPR021338">
    <property type="entry name" value="DUF2953"/>
</dbReference>
<name>A0ABT9M0R4_9THEO</name>
<evidence type="ECO:0000313" key="3">
    <source>
        <dbReference type="Proteomes" id="UP001223886"/>
    </source>
</evidence>
<dbReference type="RefSeq" id="WP_307680714.1">
    <property type="nucleotide sequence ID" value="NZ_JAURUP010000001.1"/>
</dbReference>
<dbReference type="Proteomes" id="UP001223886">
    <property type="component" value="Unassembled WGS sequence"/>
</dbReference>
<sequence length="202" mass="23408">MRYLSAVFILLIFLILLYFVPIKIKLKAYKEEKNISLEITTNIFLVNFLTIKIQKENEKEQLDFKIFGIKMHKSEDAQKLNRLNKEKKFSTLDIRYEDFFKIIKLLKDMLKDAIVHKFYLNIKIGLEDAAWTAILSGFLWGIVYQALMPIYNNATFTAAPEVHITPSYGQNMLEGNLICIFKISCGNIIINGIKFVGSLKGR</sequence>